<keyword evidence="2" id="KW-0808">Transferase</keyword>
<gene>
    <name evidence="15" type="ORF">DFR41_10730</name>
</gene>
<dbReference type="InterPro" id="IPR050007">
    <property type="entry name" value="OtnK"/>
</dbReference>
<dbReference type="InterPro" id="IPR031475">
    <property type="entry name" value="NBD_C"/>
</dbReference>
<dbReference type="InterPro" id="IPR037051">
    <property type="entry name" value="4-carb_acid_sugar_kinase_N_sf"/>
</dbReference>
<evidence type="ECO:0000256" key="10">
    <source>
        <dbReference type="ARBA" id="ARBA00039095"/>
    </source>
</evidence>
<evidence type="ECO:0000259" key="13">
    <source>
        <dbReference type="Pfam" id="PF07005"/>
    </source>
</evidence>
<dbReference type="RefSeq" id="WP_114803639.1">
    <property type="nucleotide sequence ID" value="NZ_QQAV01000007.1"/>
</dbReference>
<name>A0A370FE18_9BURK</name>
<comment type="function">
    <text evidence="9">Catalyzes the ATP-dependent phosphorylation of 3-oxo-tetronate to 3-oxo-tetronate 4-phosphate.</text>
</comment>
<evidence type="ECO:0000256" key="3">
    <source>
        <dbReference type="ARBA" id="ARBA00022741"/>
    </source>
</evidence>
<dbReference type="InterPro" id="IPR010737">
    <property type="entry name" value="4-carb_acid_sugar_kinase_N"/>
</dbReference>
<dbReference type="GO" id="GO:0005524">
    <property type="term" value="F:ATP binding"/>
    <property type="evidence" value="ECO:0007669"/>
    <property type="project" value="UniProtKB-KW"/>
</dbReference>
<accession>A0A370FE18</accession>
<dbReference type="AlphaFoldDB" id="A0A370FE18"/>
<evidence type="ECO:0000256" key="8">
    <source>
        <dbReference type="ARBA" id="ARBA00036346"/>
    </source>
</evidence>
<keyword evidence="3" id="KW-0547">Nucleotide-binding</keyword>
<sequence>MALLFGALADDLTGGMELAAMLVAQGVRCGFVTHPSALDALPRDIEAAVIAGKTRVVPAHEAVQAFAEGARALQARGVRQLFFKYCATFDSTDAGNIGPCADVLREMTGARFTAFCPSFPEAGRRVFQGHLFADDMLISESPKRFDPLTPMLDPNLVRTLQRQTATRVGLLPQQVVHAGVQAMRTHVAQLQAAGVGFAIADAAEPDDLAALAALTWDWPLMTGNSSIGAYYPAHWRRNGWLAQAPADQALPPVAGPAVVLAGSCAGRSIEQLRAFALHRPVLWLDMVRALEGADVVGEALAWALPLLEAGPVAIATSADAAEVERVQARAGKLGAAALAEEVLGRLALRLRDAGVRRFVISGGETSGAVLRHLDVNRLVVGAYEGPGVARAVTDDAREARLALCLKSGKLGPADMLLPMLQSMAHGG</sequence>
<dbReference type="NCBIfam" id="NF043035">
    <property type="entry name" value="OxoTetrKin"/>
    <property type="match status" value="1"/>
</dbReference>
<dbReference type="GO" id="GO:0016301">
    <property type="term" value="F:kinase activity"/>
    <property type="evidence" value="ECO:0007669"/>
    <property type="project" value="UniProtKB-KW"/>
</dbReference>
<evidence type="ECO:0000256" key="12">
    <source>
        <dbReference type="ARBA" id="ARBA00041377"/>
    </source>
</evidence>
<evidence type="ECO:0000259" key="14">
    <source>
        <dbReference type="Pfam" id="PF17042"/>
    </source>
</evidence>
<dbReference type="Pfam" id="PF17042">
    <property type="entry name" value="NBD_C"/>
    <property type="match status" value="1"/>
</dbReference>
<dbReference type="Pfam" id="PF07005">
    <property type="entry name" value="SBD_N"/>
    <property type="match status" value="1"/>
</dbReference>
<evidence type="ECO:0000256" key="4">
    <source>
        <dbReference type="ARBA" id="ARBA00022777"/>
    </source>
</evidence>
<dbReference type="Proteomes" id="UP000255265">
    <property type="component" value="Unassembled WGS sequence"/>
</dbReference>
<evidence type="ECO:0000256" key="6">
    <source>
        <dbReference type="ARBA" id="ARBA00023277"/>
    </source>
</evidence>
<dbReference type="EMBL" id="QQAV01000007">
    <property type="protein sequence ID" value="RDI22627.1"/>
    <property type="molecule type" value="Genomic_DNA"/>
</dbReference>
<dbReference type="SUPFAM" id="SSF142764">
    <property type="entry name" value="YgbK-like"/>
    <property type="match status" value="1"/>
</dbReference>
<evidence type="ECO:0000256" key="11">
    <source>
        <dbReference type="ARBA" id="ARBA00039461"/>
    </source>
</evidence>
<evidence type="ECO:0000256" key="9">
    <source>
        <dbReference type="ARBA" id="ARBA00037335"/>
    </source>
</evidence>
<evidence type="ECO:0000313" key="15">
    <source>
        <dbReference type="EMBL" id="RDI22627.1"/>
    </source>
</evidence>
<keyword evidence="4" id="KW-0418">Kinase</keyword>
<comment type="catalytic activity">
    <reaction evidence="7">
        <text>3-dehydro-L-erythronate + ATP = 3-dehydro-4-O-phospho-L-erythronate + ADP + H(+)</text>
        <dbReference type="Rhea" id="RHEA:52552"/>
        <dbReference type="ChEBI" id="CHEBI:15378"/>
        <dbReference type="ChEBI" id="CHEBI:30616"/>
        <dbReference type="ChEBI" id="CHEBI:136592"/>
        <dbReference type="ChEBI" id="CHEBI:136670"/>
        <dbReference type="ChEBI" id="CHEBI:456216"/>
        <dbReference type="EC" id="2.7.1.217"/>
    </reaction>
</comment>
<reference evidence="15 16" key="1">
    <citation type="submission" date="2018-07" db="EMBL/GenBank/DDBJ databases">
        <title>Genomic Encyclopedia of Type Strains, Phase IV (KMG-IV): sequencing the most valuable type-strain genomes for metagenomic binning, comparative biology and taxonomic classification.</title>
        <authorList>
            <person name="Goeker M."/>
        </authorList>
    </citation>
    <scope>NUCLEOTIDE SEQUENCE [LARGE SCALE GENOMIC DNA]</scope>
    <source>
        <strain evidence="15 16">DSM 21352</strain>
    </source>
</reference>
<keyword evidence="5" id="KW-0067">ATP-binding</keyword>
<keyword evidence="16" id="KW-1185">Reference proteome</keyword>
<dbReference type="EC" id="2.7.1.217" evidence="10"/>
<dbReference type="OrthoDB" id="191465at2"/>
<feature type="domain" description="Four-carbon acid sugar kinase N-terminal" evidence="13">
    <location>
        <begin position="6"/>
        <end position="229"/>
    </location>
</feature>
<comment type="similarity">
    <text evidence="1">Belongs to the four-carbon acid sugar kinase family.</text>
</comment>
<protein>
    <recommendedName>
        <fullName evidence="11">3-oxo-tetronate kinase</fullName>
        <ecNumber evidence="10">2.7.1.217</ecNumber>
    </recommendedName>
    <alternativeName>
        <fullName evidence="12">3-dehydrotetronate 4-kinase</fullName>
    </alternativeName>
</protein>
<keyword evidence="6" id="KW-0119">Carbohydrate metabolism</keyword>
<evidence type="ECO:0000256" key="1">
    <source>
        <dbReference type="ARBA" id="ARBA00005715"/>
    </source>
</evidence>
<evidence type="ECO:0000256" key="5">
    <source>
        <dbReference type="ARBA" id="ARBA00022840"/>
    </source>
</evidence>
<comment type="catalytic activity">
    <reaction evidence="8">
        <text>3-dehydro-D-erythronate + ATP = 3-dehydro-4-O-phospho-D-erythronate + ADP + H(+)</text>
        <dbReference type="Rhea" id="RHEA:52556"/>
        <dbReference type="ChEBI" id="CHEBI:15378"/>
        <dbReference type="ChEBI" id="CHEBI:30616"/>
        <dbReference type="ChEBI" id="CHEBI:57958"/>
        <dbReference type="ChEBI" id="CHEBI:136593"/>
        <dbReference type="ChEBI" id="CHEBI:456216"/>
        <dbReference type="EC" id="2.7.1.217"/>
    </reaction>
</comment>
<dbReference type="Gene3D" id="3.40.980.20">
    <property type="entry name" value="Four-carbon acid sugar kinase, nucleotide binding domain"/>
    <property type="match status" value="1"/>
</dbReference>
<evidence type="ECO:0000256" key="7">
    <source>
        <dbReference type="ARBA" id="ARBA00035898"/>
    </source>
</evidence>
<organism evidence="15 16">
    <name type="scientific">Pseudacidovorax intermedius</name>
    <dbReference type="NCBI Taxonomy" id="433924"/>
    <lineage>
        <taxon>Bacteria</taxon>
        <taxon>Pseudomonadati</taxon>
        <taxon>Pseudomonadota</taxon>
        <taxon>Betaproteobacteria</taxon>
        <taxon>Burkholderiales</taxon>
        <taxon>Comamonadaceae</taxon>
        <taxon>Pseudacidovorax</taxon>
    </lineage>
</organism>
<proteinExistence type="inferred from homology"/>
<dbReference type="Gene3D" id="3.40.50.10840">
    <property type="entry name" value="Putative sugar-binding, N-terminal domain"/>
    <property type="match status" value="1"/>
</dbReference>
<evidence type="ECO:0000313" key="16">
    <source>
        <dbReference type="Proteomes" id="UP000255265"/>
    </source>
</evidence>
<dbReference type="InterPro" id="IPR042213">
    <property type="entry name" value="NBD_C_sf"/>
</dbReference>
<feature type="domain" description="Four-carbon acid sugar kinase nucleotide binding" evidence="14">
    <location>
        <begin position="258"/>
        <end position="416"/>
    </location>
</feature>
<evidence type="ECO:0000256" key="2">
    <source>
        <dbReference type="ARBA" id="ARBA00022679"/>
    </source>
</evidence>
<comment type="caution">
    <text evidence="15">The sequence shown here is derived from an EMBL/GenBank/DDBJ whole genome shotgun (WGS) entry which is preliminary data.</text>
</comment>